<protein>
    <submittedName>
        <fullName evidence="1">Type II toxin-antitoxin system RelE/ParE family toxin</fullName>
    </submittedName>
</protein>
<gene>
    <name evidence="1" type="ORF">IPK02_02255</name>
</gene>
<dbReference type="EMBL" id="JADJOT010000002">
    <property type="protein sequence ID" value="MBK7952870.1"/>
    <property type="molecule type" value="Genomic_DNA"/>
</dbReference>
<proteinExistence type="predicted"/>
<comment type="caution">
    <text evidence="1">The sequence shown here is derived from an EMBL/GenBank/DDBJ whole genome shotgun (WGS) entry which is preliminary data.</text>
</comment>
<dbReference type="AlphaFoldDB" id="A0A935W6J5"/>
<dbReference type="InterPro" id="IPR007711">
    <property type="entry name" value="HigB-1"/>
</dbReference>
<accession>A0A935W6J5</accession>
<sequence length="77" mass="8591">MGRLLTPVFCRIQPHHAPKLRRLLGRLDVAKGPEDMNLPGWRLHNLAGDPAGFQSVTVNGNWRSIFTFQDGDAVLVD</sequence>
<reference evidence="1 2" key="1">
    <citation type="submission" date="2020-10" db="EMBL/GenBank/DDBJ databases">
        <title>Connecting structure to function with the recovery of over 1000 high-quality activated sludge metagenome-assembled genomes encoding full-length rRNA genes using long-read sequencing.</title>
        <authorList>
            <person name="Singleton C.M."/>
            <person name="Petriglieri F."/>
            <person name="Kristensen J.M."/>
            <person name="Kirkegaard R.H."/>
            <person name="Michaelsen T.Y."/>
            <person name="Andersen M.H."/>
            <person name="Karst S.M."/>
            <person name="Dueholm M.S."/>
            <person name="Nielsen P.H."/>
            <person name="Albertsen M."/>
        </authorList>
    </citation>
    <scope>NUCLEOTIDE SEQUENCE [LARGE SCALE GENOMIC DNA]</scope>
    <source>
        <strain evidence="1">Fred_18-Q3-R57-64_BAT3C.720</strain>
    </source>
</reference>
<name>A0A935W6J5_9PROT</name>
<evidence type="ECO:0000313" key="1">
    <source>
        <dbReference type="EMBL" id="MBK7952870.1"/>
    </source>
</evidence>
<organism evidence="1 2">
    <name type="scientific">Candidatus Accumulibacter affinis</name>
    <dbReference type="NCBI Taxonomy" id="2954384"/>
    <lineage>
        <taxon>Bacteria</taxon>
        <taxon>Pseudomonadati</taxon>
        <taxon>Pseudomonadota</taxon>
        <taxon>Betaproteobacteria</taxon>
        <taxon>Candidatus Accumulibacter</taxon>
    </lineage>
</organism>
<evidence type="ECO:0000313" key="2">
    <source>
        <dbReference type="Proteomes" id="UP000706151"/>
    </source>
</evidence>
<dbReference type="Gene3D" id="3.30.2310.20">
    <property type="entry name" value="RelE-like"/>
    <property type="match status" value="1"/>
</dbReference>
<dbReference type="SUPFAM" id="SSF143011">
    <property type="entry name" value="RelE-like"/>
    <property type="match status" value="1"/>
</dbReference>
<dbReference type="Pfam" id="PF05015">
    <property type="entry name" value="HigB-like_toxin"/>
    <property type="match status" value="1"/>
</dbReference>
<dbReference type="Proteomes" id="UP000706151">
    <property type="component" value="Unassembled WGS sequence"/>
</dbReference>
<dbReference type="InterPro" id="IPR035093">
    <property type="entry name" value="RelE/ParE_toxin_dom_sf"/>
</dbReference>